<evidence type="ECO:0000256" key="4">
    <source>
        <dbReference type="ARBA" id="ARBA00022824"/>
    </source>
</evidence>
<evidence type="ECO:0000259" key="9">
    <source>
        <dbReference type="Pfam" id="PF21376"/>
    </source>
</evidence>
<evidence type="ECO:0000313" key="11">
    <source>
        <dbReference type="RefSeq" id="XP_030643590.1"/>
    </source>
</evidence>
<dbReference type="Gene3D" id="3.40.50.300">
    <property type="entry name" value="P-loop containing nucleotide triphosphate hydrolases"/>
    <property type="match status" value="1"/>
</dbReference>
<feature type="domain" description="Torsin-1A C-terminal" evidence="9">
    <location>
        <begin position="265"/>
        <end position="319"/>
    </location>
</feature>
<dbReference type="InterPro" id="IPR017378">
    <property type="entry name" value="Torsin_1/2"/>
</dbReference>
<dbReference type="OrthoDB" id="19623at2759"/>
<dbReference type="PANTHER" id="PTHR10760">
    <property type="entry name" value="TORSIN"/>
    <property type="match status" value="1"/>
</dbReference>
<evidence type="ECO:0000256" key="8">
    <source>
        <dbReference type="SAM" id="Phobius"/>
    </source>
</evidence>
<dbReference type="InterPro" id="IPR001270">
    <property type="entry name" value="ClpA/B"/>
</dbReference>
<dbReference type="GO" id="GO:0005524">
    <property type="term" value="F:ATP binding"/>
    <property type="evidence" value="ECO:0007669"/>
    <property type="project" value="UniProtKB-KW"/>
</dbReference>
<keyword evidence="5" id="KW-0325">Glycoprotein</keyword>
<feature type="transmembrane region" description="Helical" evidence="8">
    <location>
        <begin position="7"/>
        <end position="33"/>
    </location>
</feature>
<dbReference type="InterPro" id="IPR027417">
    <property type="entry name" value="P-loop_NTPase"/>
</dbReference>
<dbReference type="PANTHER" id="PTHR10760:SF14">
    <property type="entry name" value="TORSIN-1B"/>
    <property type="match status" value="1"/>
</dbReference>
<dbReference type="FunCoup" id="A0A6J2WDP1">
    <property type="interactions" value="3"/>
</dbReference>
<accession>A0A6J2WDP1</accession>
<dbReference type="InterPro" id="IPR049337">
    <property type="entry name" value="TOR1A_C"/>
</dbReference>
<evidence type="ECO:0000256" key="2">
    <source>
        <dbReference type="ARBA" id="ARBA00006235"/>
    </source>
</evidence>
<dbReference type="GO" id="GO:0019894">
    <property type="term" value="F:kinesin binding"/>
    <property type="evidence" value="ECO:0007669"/>
    <property type="project" value="TreeGrafter"/>
</dbReference>
<name>A0A6J2WDP1_CHACN</name>
<keyword evidence="8" id="KW-0812">Transmembrane</keyword>
<dbReference type="GO" id="GO:0016887">
    <property type="term" value="F:ATP hydrolysis activity"/>
    <property type="evidence" value="ECO:0007669"/>
    <property type="project" value="InterPro"/>
</dbReference>
<dbReference type="GO" id="GO:0034504">
    <property type="term" value="P:protein localization to nucleus"/>
    <property type="evidence" value="ECO:0007669"/>
    <property type="project" value="TreeGrafter"/>
</dbReference>
<reference evidence="11" key="2">
    <citation type="submission" date="2025-08" db="UniProtKB">
        <authorList>
            <consortium name="RefSeq"/>
        </authorList>
    </citation>
    <scope>IDENTIFICATION</scope>
</reference>
<dbReference type="GO" id="GO:0071763">
    <property type="term" value="P:nuclear membrane organization"/>
    <property type="evidence" value="ECO:0007669"/>
    <property type="project" value="TreeGrafter"/>
</dbReference>
<dbReference type="Pfam" id="PF21376">
    <property type="entry name" value="TOR1A_C"/>
    <property type="match status" value="1"/>
</dbReference>
<comment type="subcellular location">
    <subcellularLocation>
        <location evidence="1 6">Endoplasmic reticulum lumen</location>
    </subcellularLocation>
</comment>
<dbReference type="GO" id="GO:0005788">
    <property type="term" value="C:endoplasmic reticulum lumen"/>
    <property type="evidence" value="ECO:0007669"/>
    <property type="project" value="UniProtKB-SubCell"/>
</dbReference>
<keyword evidence="7" id="KW-0547">Nucleotide-binding</keyword>
<feature type="binding site" evidence="7">
    <location>
        <begin position="93"/>
        <end position="100"/>
    </location>
    <ligand>
        <name>ATP</name>
        <dbReference type="ChEBI" id="CHEBI:30616"/>
    </ligand>
</feature>
<evidence type="ECO:0000313" key="10">
    <source>
        <dbReference type="Proteomes" id="UP000504632"/>
    </source>
</evidence>
<dbReference type="PRINTS" id="PR00300">
    <property type="entry name" value="CLPPROTEASEA"/>
</dbReference>
<keyword evidence="8" id="KW-1133">Transmembrane helix</keyword>
<dbReference type="FunFam" id="3.40.50.300:FF:001719">
    <property type="entry name" value="Torsin"/>
    <property type="match status" value="1"/>
</dbReference>
<protein>
    <recommendedName>
        <fullName evidence="6">Torsin</fullName>
    </recommendedName>
</protein>
<dbReference type="GO" id="GO:0005635">
    <property type="term" value="C:nuclear envelope"/>
    <property type="evidence" value="ECO:0007669"/>
    <property type="project" value="TreeGrafter"/>
</dbReference>
<proteinExistence type="inferred from homology"/>
<reference evidence="10" key="1">
    <citation type="submission" date="2024-06" db="UniProtKB">
        <authorList>
            <consortium name="RefSeq"/>
        </authorList>
    </citation>
    <scope>NUCLEOTIDE SEQUENCE [LARGE SCALE GENOMIC DNA]</scope>
</reference>
<evidence type="ECO:0000256" key="6">
    <source>
        <dbReference type="PIRNR" id="PIRNR038079"/>
    </source>
</evidence>
<organism evidence="10 11">
    <name type="scientific">Chanos chanos</name>
    <name type="common">Milkfish</name>
    <name type="synonym">Mugil chanos</name>
    <dbReference type="NCBI Taxonomy" id="29144"/>
    <lineage>
        <taxon>Eukaryota</taxon>
        <taxon>Metazoa</taxon>
        <taxon>Chordata</taxon>
        <taxon>Craniata</taxon>
        <taxon>Vertebrata</taxon>
        <taxon>Euteleostomi</taxon>
        <taxon>Actinopterygii</taxon>
        <taxon>Neopterygii</taxon>
        <taxon>Teleostei</taxon>
        <taxon>Ostariophysi</taxon>
        <taxon>Gonorynchiformes</taxon>
        <taxon>Chanidae</taxon>
        <taxon>Chanos</taxon>
    </lineage>
</organism>
<keyword evidence="8" id="KW-0472">Membrane</keyword>
<gene>
    <name evidence="11" type="primary">LOC115823697</name>
</gene>
<evidence type="ECO:0000256" key="5">
    <source>
        <dbReference type="ARBA" id="ARBA00023180"/>
    </source>
</evidence>
<keyword evidence="10" id="KW-1185">Reference proteome</keyword>
<dbReference type="Proteomes" id="UP000504632">
    <property type="component" value="Chromosome 11"/>
</dbReference>
<evidence type="ECO:0000256" key="3">
    <source>
        <dbReference type="ARBA" id="ARBA00022729"/>
    </source>
</evidence>
<evidence type="ECO:0000256" key="7">
    <source>
        <dbReference type="PIRSR" id="PIRSR038079-1"/>
    </source>
</evidence>
<keyword evidence="4 6" id="KW-0256">Endoplasmic reticulum</keyword>
<dbReference type="InParanoid" id="A0A6J2WDP1"/>
<keyword evidence="3" id="KW-0732">Signal</keyword>
<dbReference type="SUPFAM" id="SSF52540">
    <property type="entry name" value="P-loop containing nucleoside triphosphate hydrolases"/>
    <property type="match status" value="1"/>
</dbReference>
<comment type="similarity">
    <text evidence="2 6">Belongs to the ClpA/ClpB family. Torsin subfamily.</text>
</comment>
<dbReference type="AlphaFoldDB" id="A0A6J2WDP1"/>
<evidence type="ECO:0000256" key="1">
    <source>
        <dbReference type="ARBA" id="ARBA00004319"/>
    </source>
</evidence>
<keyword evidence="7" id="KW-0067">ATP-binding</keyword>
<dbReference type="Pfam" id="PF06309">
    <property type="entry name" value="Torsin"/>
    <property type="match status" value="1"/>
</dbReference>
<dbReference type="PIRSF" id="PIRSF038079">
    <property type="entry name" value="Torsin_2A"/>
    <property type="match status" value="1"/>
</dbReference>
<dbReference type="RefSeq" id="XP_030643590.1">
    <property type="nucleotide sequence ID" value="XM_030787730.1"/>
</dbReference>
<sequence length="323" mass="36816">MKAGIYFVCLCVLSNIIVVSAILDVIVGAVAYITDRLFQKDDLLEPFDYERLKTDLKDSLYGQHIASEVVLKAVSGFMTDKHPSKPLVLSFHGSTGVGKNHVSNIIARNIFTKGENSEHVHVFISEHHFPLKEQVETYKFQLKQWIRGNVSSFPRSMFIFDVMDKMNPGLIDAIKPFLDHYSHVDGVSYREAIFIFLSNAGESVIEKVVLDSWRDGEKREQLQMNSRDMETKIFKDVFNANSSGFWHSTLIDAHLIDHFIPFLPLEYRHVRQCVLAEMAALNITANDGFVDRVAQNLPYFPPEEKILSVKGCKTVKQKLLVHI</sequence>
<dbReference type="GeneID" id="115823697"/>
<dbReference type="InterPro" id="IPR010448">
    <property type="entry name" value="Torsin"/>
</dbReference>